<evidence type="ECO:0000256" key="5">
    <source>
        <dbReference type="PROSITE-ProRule" id="PRU00335"/>
    </source>
</evidence>
<dbReference type="HOGENOM" id="CLU_069356_15_10_11"/>
<sequence>MPTDPMPRPAGAPPPTQVRLAEAAIRVIAQQGFDVVSVRTVAAESGLSAGTVQYHHPTRQDLLVAALTRSAERQAARVETAVRADPATSESFRRALLVALRELLPLEGERHEDAAAWVSFGAAASTRQWLADLYWVVLQQMRDGVRTLLENAQAAGRLREGLNPEEATRVVTALVNGLTLDVLNAPAPERDRAEQALDLGLSLVLTD</sequence>
<organism evidence="7 8">
    <name type="scientific">Kytococcus sedentarius (strain ATCC 14392 / DSM 20547 / JCM 11482 / CCUG 33030 / NBRC 15357 / NCTC 11040 / CCM 314 / 541)</name>
    <name type="common">Micrococcus sedentarius</name>
    <dbReference type="NCBI Taxonomy" id="478801"/>
    <lineage>
        <taxon>Bacteria</taxon>
        <taxon>Bacillati</taxon>
        <taxon>Actinomycetota</taxon>
        <taxon>Actinomycetes</taxon>
        <taxon>Micrococcales</taxon>
        <taxon>Kytococcaceae</taxon>
        <taxon>Kytococcus</taxon>
    </lineage>
</organism>
<dbReference type="Pfam" id="PF00440">
    <property type="entry name" value="TetR_N"/>
    <property type="match status" value="1"/>
</dbReference>
<dbReference type="GO" id="GO:0000976">
    <property type="term" value="F:transcription cis-regulatory region binding"/>
    <property type="evidence" value="ECO:0007669"/>
    <property type="project" value="TreeGrafter"/>
</dbReference>
<dbReference type="RefSeq" id="WP_015780445.1">
    <property type="nucleotide sequence ID" value="NC_013169.1"/>
</dbReference>
<keyword evidence="8" id="KW-1185">Reference proteome</keyword>
<evidence type="ECO:0000256" key="1">
    <source>
        <dbReference type="ARBA" id="ARBA00022491"/>
    </source>
</evidence>
<dbReference type="GO" id="GO:0003700">
    <property type="term" value="F:DNA-binding transcription factor activity"/>
    <property type="evidence" value="ECO:0007669"/>
    <property type="project" value="TreeGrafter"/>
</dbReference>
<dbReference type="PROSITE" id="PS50977">
    <property type="entry name" value="HTH_TETR_2"/>
    <property type="match status" value="1"/>
</dbReference>
<keyword evidence="2" id="KW-0805">Transcription regulation</keyword>
<keyword evidence="1" id="KW-0678">Repressor</keyword>
<dbReference type="InterPro" id="IPR050109">
    <property type="entry name" value="HTH-type_TetR-like_transc_reg"/>
</dbReference>
<dbReference type="InterPro" id="IPR009057">
    <property type="entry name" value="Homeodomain-like_sf"/>
</dbReference>
<dbReference type="SUPFAM" id="SSF46689">
    <property type="entry name" value="Homeodomain-like"/>
    <property type="match status" value="1"/>
</dbReference>
<dbReference type="eggNOG" id="COG1309">
    <property type="taxonomic scope" value="Bacteria"/>
</dbReference>
<evidence type="ECO:0000313" key="8">
    <source>
        <dbReference type="Proteomes" id="UP000006666"/>
    </source>
</evidence>
<gene>
    <name evidence="7" type="ordered locus">Ksed_25560</name>
</gene>
<evidence type="ECO:0000256" key="4">
    <source>
        <dbReference type="ARBA" id="ARBA00023163"/>
    </source>
</evidence>
<evidence type="ECO:0000256" key="2">
    <source>
        <dbReference type="ARBA" id="ARBA00023015"/>
    </source>
</evidence>
<dbReference type="EMBL" id="CP001686">
    <property type="protein sequence ID" value="ACV07519.1"/>
    <property type="molecule type" value="Genomic_DNA"/>
</dbReference>
<dbReference type="PANTHER" id="PTHR30055:SF234">
    <property type="entry name" value="HTH-TYPE TRANSCRIPTIONAL REGULATOR BETI"/>
    <property type="match status" value="1"/>
</dbReference>
<dbReference type="InterPro" id="IPR036271">
    <property type="entry name" value="Tet_transcr_reg_TetR-rel_C_sf"/>
</dbReference>
<dbReference type="Gene3D" id="1.10.357.10">
    <property type="entry name" value="Tetracycline Repressor, domain 2"/>
    <property type="match status" value="1"/>
</dbReference>
<dbReference type="InterPro" id="IPR039538">
    <property type="entry name" value="BetI_C"/>
</dbReference>
<evidence type="ECO:0000313" key="7">
    <source>
        <dbReference type="EMBL" id="ACV07519.1"/>
    </source>
</evidence>
<evidence type="ECO:0000259" key="6">
    <source>
        <dbReference type="PROSITE" id="PS50977"/>
    </source>
</evidence>
<evidence type="ECO:0000256" key="3">
    <source>
        <dbReference type="ARBA" id="ARBA00023125"/>
    </source>
</evidence>
<keyword evidence="4" id="KW-0804">Transcription</keyword>
<dbReference type="KEGG" id="kse:Ksed_25560"/>
<dbReference type="AlphaFoldDB" id="C7NGB0"/>
<feature type="domain" description="HTH tetR-type" evidence="6">
    <location>
        <begin position="14"/>
        <end position="74"/>
    </location>
</feature>
<proteinExistence type="predicted"/>
<name>C7NGB0_KYTSD</name>
<dbReference type="STRING" id="478801.Ksed_25560"/>
<feature type="DNA-binding region" description="H-T-H motif" evidence="5">
    <location>
        <begin position="37"/>
        <end position="56"/>
    </location>
</feature>
<dbReference type="PRINTS" id="PR00455">
    <property type="entry name" value="HTHTETR"/>
</dbReference>
<reference evidence="7 8" key="1">
    <citation type="journal article" date="2009" name="Stand. Genomic Sci.">
        <title>Complete genome sequence of Kytococcus sedentarius type strain (541).</title>
        <authorList>
            <person name="Sims D."/>
            <person name="Brettin T."/>
            <person name="Detter J.C."/>
            <person name="Han C."/>
            <person name="Lapidus A."/>
            <person name="Copeland A."/>
            <person name="Glavina Del Rio T."/>
            <person name="Nolan M."/>
            <person name="Chen F."/>
            <person name="Lucas S."/>
            <person name="Tice H."/>
            <person name="Cheng J.F."/>
            <person name="Bruce D."/>
            <person name="Goodwin L."/>
            <person name="Pitluck S."/>
            <person name="Ovchinnikova G."/>
            <person name="Pati A."/>
            <person name="Ivanova N."/>
            <person name="Mavrommatis K."/>
            <person name="Chen A."/>
            <person name="Palaniappan K."/>
            <person name="D'haeseleer P."/>
            <person name="Chain P."/>
            <person name="Bristow J."/>
            <person name="Eisen J.A."/>
            <person name="Markowitz V."/>
            <person name="Hugenholtz P."/>
            <person name="Schneider S."/>
            <person name="Goker M."/>
            <person name="Pukall R."/>
            <person name="Kyrpides N.C."/>
            <person name="Klenk H.P."/>
        </authorList>
    </citation>
    <scope>NUCLEOTIDE SEQUENCE [LARGE SCALE GENOMIC DNA]</scope>
    <source>
        <strain evidence="8">ATCC 14392 / DSM 20547 / JCM 11482 / CCUG 33030 / NBRC 15357 / NCTC 11040 / CCM 314 / 541</strain>
    </source>
</reference>
<accession>C7NGB0</accession>
<keyword evidence="3 5" id="KW-0238">DNA-binding</keyword>
<protein>
    <submittedName>
        <fullName evidence="7">Transcriptional regulator</fullName>
    </submittedName>
</protein>
<dbReference type="InterPro" id="IPR001647">
    <property type="entry name" value="HTH_TetR"/>
</dbReference>
<dbReference type="Pfam" id="PF13977">
    <property type="entry name" value="TetR_C_6"/>
    <property type="match status" value="1"/>
</dbReference>
<dbReference type="SUPFAM" id="SSF48498">
    <property type="entry name" value="Tetracyclin repressor-like, C-terminal domain"/>
    <property type="match status" value="1"/>
</dbReference>
<dbReference type="Proteomes" id="UP000006666">
    <property type="component" value="Chromosome"/>
</dbReference>
<dbReference type="PANTHER" id="PTHR30055">
    <property type="entry name" value="HTH-TYPE TRANSCRIPTIONAL REGULATOR RUTR"/>
    <property type="match status" value="1"/>
</dbReference>